<feature type="transmembrane region" description="Helical" evidence="9">
    <location>
        <begin position="24"/>
        <end position="42"/>
    </location>
</feature>
<keyword evidence="5 9" id="KW-1133">Transmembrane helix</keyword>
<reference evidence="10" key="2">
    <citation type="submission" date="2020-09" db="EMBL/GenBank/DDBJ databases">
        <authorList>
            <person name="Sun Q."/>
            <person name="Zhou Y."/>
        </authorList>
    </citation>
    <scope>NUCLEOTIDE SEQUENCE</scope>
    <source>
        <strain evidence="10">CGMCC 4.7308</strain>
    </source>
</reference>
<dbReference type="PANTHER" id="PTHR30354:SF22">
    <property type="entry name" value="HIGH-AFFINITY GLUCONATE TRANSPORTER"/>
    <property type="match status" value="1"/>
</dbReference>
<feature type="transmembrane region" description="Helical" evidence="9">
    <location>
        <begin position="48"/>
        <end position="69"/>
    </location>
</feature>
<evidence type="ECO:0000313" key="10">
    <source>
        <dbReference type="EMBL" id="GGL86906.1"/>
    </source>
</evidence>
<feature type="transmembrane region" description="Helical" evidence="9">
    <location>
        <begin position="351"/>
        <end position="369"/>
    </location>
</feature>
<evidence type="ECO:0000256" key="3">
    <source>
        <dbReference type="ARBA" id="ARBA00022475"/>
    </source>
</evidence>
<feature type="transmembrane region" description="Helical" evidence="9">
    <location>
        <begin position="118"/>
        <end position="151"/>
    </location>
</feature>
<dbReference type="GO" id="GO:0005886">
    <property type="term" value="C:plasma membrane"/>
    <property type="evidence" value="ECO:0007669"/>
    <property type="project" value="UniProtKB-SubCell"/>
</dbReference>
<protein>
    <recommendedName>
        <fullName evidence="12">Gluconate transporter</fullName>
    </recommendedName>
</protein>
<proteinExistence type="inferred from homology"/>
<evidence type="ECO:0008006" key="12">
    <source>
        <dbReference type="Google" id="ProtNLM"/>
    </source>
</evidence>
<evidence type="ECO:0000256" key="1">
    <source>
        <dbReference type="ARBA" id="ARBA00004651"/>
    </source>
</evidence>
<evidence type="ECO:0000313" key="11">
    <source>
        <dbReference type="Proteomes" id="UP000655208"/>
    </source>
</evidence>
<reference evidence="10" key="1">
    <citation type="journal article" date="2014" name="Int. J. Syst. Evol. Microbiol.">
        <title>Complete genome sequence of Corynebacterium casei LMG S-19264T (=DSM 44701T), isolated from a smear-ripened cheese.</title>
        <authorList>
            <consortium name="US DOE Joint Genome Institute (JGI-PGF)"/>
            <person name="Walter F."/>
            <person name="Albersmeier A."/>
            <person name="Kalinowski J."/>
            <person name="Ruckert C."/>
        </authorList>
    </citation>
    <scope>NUCLEOTIDE SEQUENCE</scope>
    <source>
        <strain evidence="10">CGMCC 4.7308</strain>
    </source>
</reference>
<feature type="transmembrane region" description="Helical" evidence="9">
    <location>
        <begin position="504"/>
        <end position="528"/>
    </location>
</feature>
<dbReference type="RefSeq" id="WP_188939736.1">
    <property type="nucleotide sequence ID" value="NZ_BMNA01000001.1"/>
</dbReference>
<feature type="compositionally biased region" description="Gly residues" evidence="8">
    <location>
        <begin position="277"/>
        <end position="287"/>
    </location>
</feature>
<feature type="compositionally biased region" description="Low complexity" evidence="8">
    <location>
        <begin position="288"/>
        <end position="304"/>
    </location>
</feature>
<keyword evidence="2" id="KW-0813">Transport</keyword>
<gene>
    <name evidence="10" type="ORF">GCM10011594_03160</name>
</gene>
<dbReference type="AlphaFoldDB" id="A0A917SN40"/>
<feature type="transmembrane region" description="Helical" evidence="9">
    <location>
        <begin position="467"/>
        <end position="484"/>
    </location>
</feature>
<feature type="transmembrane region" description="Helical" evidence="9">
    <location>
        <begin position="311"/>
        <end position="331"/>
    </location>
</feature>
<evidence type="ECO:0000256" key="5">
    <source>
        <dbReference type="ARBA" id="ARBA00022989"/>
    </source>
</evidence>
<sequence length="529" mass="52788">MHIATTAVLLAADEPKPSGSTAQLIIAAVVGIVVIVVLITWLKLHPFLALALGAVGIGIGAGLPAAGAVTSFGNGFGSTLGSVGVLIGLGAMYGKLLADSGGADRIVDTLVSRSGPRSLPWTMALVGAIIGLPMFFEIGLVLLIPVVVLVARRASIPLMRVAIPTLAGLSVMHGLVPPHPGPLTAVTALNANLGLTLALGVLIAVPTAIIAGPLFSKLAARWVDVPAPELFQAESAEQERHELGDGSGDAELRGGGTRTLTRPGARASAATTRPRTGPGGAGGGMPARGGATPARAGTAGGAAADRPRPTFLAALVSILLPVVLMLAKAVADVVAPKSTGTVKSVVDFLGTPVVALAIAVLAGIALLGLPARMDRARIATTLEHSLPPIAGIIFIVGAGGGLKQVLVDTGISSVIADAAAGSKLSVLFLAWLVAVAIRIATGSATVATVTAAGILAPVAADLSSSHVALMVLAIGAGSLFLSHVNDAGFWLVKQYLGLSVGQNLKTWTVMECVISVCGLVGVLLLSLVL</sequence>
<feature type="region of interest" description="Disordered" evidence="8">
    <location>
        <begin position="236"/>
        <end position="304"/>
    </location>
</feature>
<keyword evidence="11" id="KW-1185">Reference proteome</keyword>
<dbReference type="Proteomes" id="UP000655208">
    <property type="component" value="Unassembled WGS sequence"/>
</dbReference>
<accession>A0A917SN40</accession>
<feature type="compositionally biased region" description="Low complexity" evidence="8">
    <location>
        <begin position="258"/>
        <end position="276"/>
    </location>
</feature>
<evidence type="ECO:0000256" key="7">
    <source>
        <dbReference type="ARBA" id="ARBA00049663"/>
    </source>
</evidence>
<dbReference type="PANTHER" id="PTHR30354">
    <property type="entry name" value="GNT FAMILY GLUCONATE TRANSPORTER"/>
    <property type="match status" value="1"/>
</dbReference>
<keyword evidence="3" id="KW-1003">Cell membrane</keyword>
<dbReference type="Pfam" id="PF02447">
    <property type="entry name" value="GntP_permease"/>
    <property type="match status" value="2"/>
</dbReference>
<comment type="caution">
    <text evidence="10">The sequence shown here is derived from an EMBL/GenBank/DDBJ whole genome shotgun (WGS) entry which is preliminary data.</text>
</comment>
<evidence type="ECO:0000256" key="4">
    <source>
        <dbReference type="ARBA" id="ARBA00022692"/>
    </source>
</evidence>
<evidence type="ECO:0000256" key="8">
    <source>
        <dbReference type="SAM" id="MobiDB-lite"/>
    </source>
</evidence>
<keyword evidence="6 9" id="KW-0472">Membrane</keyword>
<keyword evidence="4 9" id="KW-0812">Transmembrane</keyword>
<evidence type="ECO:0000256" key="6">
    <source>
        <dbReference type="ARBA" id="ARBA00023136"/>
    </source>
</evidence>
<organism evidence="10 11">
    <name type="scientific">Nakamurella endophytica</name>
    <dbReference type="NCBI Taxonomy" id="1748367"/>
    <lineage>
        <taxon>Bacteria</taxon>
        <taxon>Bacillati</taxon>
        <taxon>Actinomycetota</taxon>
        <taxon>Actinomycetes</taxon>
        <taxon>Nakamurellales</taxon>
        <taxon>Nakamurellaceae</taxon>
        <taxon>Nakamurella</taxon>
    </lineage>
</organism>
<evidence type="ECO:0000256" key="9">
    <source>
        <dbReference type="SAM" id="Phobius"/>
    </source>
</evidence>
<feature type="transmembrane region" description="Helical" evidence="9">
    <location>
        <begin position="426"/>
        <end position="455"/>
    </location>
</feature>
<feature type="transmembrane region" description="Helical" evidence="9">
    <location>
        <begin position="389"/>
        <end position="406"/>
    </location>
</feature>
<comment type="subcellular location">
    <subcellularLocation>
        <location evidence="1">Cell membrane</location>
        <topology evidence="1">Multi-pass membrane protein</topology>
    </subcellularLocation>
</comment>
<feature type="transmembrane region" description="Helical" evidence="9">
    <location>
        <begin position="158"/>
        <end position="176"/>
    </location>
</feature>
<dbReference type="GO" id="GO:0015128">
    <property type="term" value="F:gluconate transmembrane transporter activity"/>
    <property type="evidence" value="ECO:0007669"/>
    <property type="project" value="InterPro"/>
</dbReference>
<dbReference type="EMBL" id="BMNA01000001">
    <property type="protein sequence ID" value="GGL86906.1"/>
    <property type="molecule type" value="Genomic_DNA"/>
</dbReference>
<name>A0A917SN40_9ACTN</name>
<comment type="similarity">
    <text evidence="7">Belongs to the GntP permease family.</text>
</comment>
<evidence type="ECO:0000256" key="2">
    <source>
        <dbReference type="ARBA" id="ARBA00022448"/>
    </source>
</evidence>
<dbReference type="InterPro" id="IPR003474">
    <property type="entry name" value="Glcn_transporter"/>
</dbReference>
<feature type="transmembrane region" description="Helical" evidence="9">
    <location>
        <begin position="196"/>
        <end position="215"/>
    </location>
</feature>